<dbReference type="EMBL" id="JAWDGP010007902">
    <property type="protein sequence ID" value="KAK3700870.1"/>
    <property type="molecule type" value="Genomic_DNA"/>
</dbReference>
<protein>
    <submittedName>
        <fullName evidence="2">Uncharacterized protein</fullName>
    </submittedName>
</protein>
<comment type="caution">
    <text evidence="2">The sequence shown here is derived from an EMBL/GenBank/DDBJ whole genome shotgun (WGS) entry which is preliminary data.</text>
</comment>
<reference evidence="2" key="1">
    <citation type="journal article" date="2023" name="G3 (Bethesda)">
        <title>A reference genome for the long-term kleptoplast-retaining sea slug Elysia crispata morphotype clarki.</title>
        <authorList>
            <person name="Eastman K.E."/>
            <person name="Pendleton A.L."/>
            <person name="Shaikh M.A."/>
            <person name="Suttiyut T."/>
            <person name="Ogas R."/>
            <person name="Tomko P."/>
            <person name="Gavelis G."/>
            <person name="Widhalm J.R."/>
            <person name="Wisecaver J.H."/>
        </authorList>
    </citation>
    <scope>NUCLEOTIDE SEQUENCE</scope>
    <source>
        <strain evidence="2">ECLA1</strain>
    </source>
</reference>
<evidence type="ECO:0000256" key="1">
    <source>
        <dbReference type="SAM" id="Phobius"/>
    </source>
</evidence>
<feature type="transmembrane region" description="Helical" evidence="1">
    <location>
        <begin position="21"/>
        <end position="38"/>
    </location>
</feature>
<dbReference type="Proteomes" id="UP001283361">
    <property type="component" value="Unassembled WGS sequence"/>
</dbReference>
<keyword evidence="1" id="KW-0812">Transmembrane</keyword>
<keyword evidence="1" id="KW-1133">Transmembrane helix</keyword>
<keyword evidence="1" id="KW-0472">Membrane</keyword>
<name>A0AAE0XP23_9GAST</name>
<evidence type="ECO:0000313" key="3">
    <source>
        <dbReference type="Proteomes" id="UP001283361"/>
    </source>
</evidence>
<sequence>MSRDSGIWTRDFLQRMKLKRITLYVYIISATSLAMGRYPKALLNYDRNATMVYMEETATTVLYASEMGACPRVVNLALVTIPAIISMVLVTAAVTQATKVLHVHKFYPET</sequence>
<organism evidence="2 3">
    <name type="scientific">Elysia crispata</name>
    <name type="common">lettuce slug</name>
    <dbReference type="NCBI Taxonomy" id="231223"/>
    <lineage>
        <taxon>Eukaryota</taxon>
        <taxon>Metazoa</taxon>
        <taxon>Spiralia</taxon>
        <taxon>Lophotrochozoa</taxon>
        <taxon>Mollusca</taxon>
        <taxon>Gastropoda</taxon>
        <taxon>Heterobranchia</taxon>
        <taxon>Euthyneura</taxon>
        <taxon>Panpulmonata</taxon>
        <taxon>Sacoglossa</taxon>
        <taxon>Placobranchoidea</taxon>
        <taxon>Plakobranchidae</taxon>
        <taxon>Elysia</taxon>
    </lineage>
</organism>
<dbReference type="AlphaFoldDB" id="A0AAE0XP23"/>
<gene>
    <name evidence="2" type="ORF">RRG08_011623</name>
</gene>
<keyword evidence="3" id="KW-1185">Reference proteome</keyword>
<accession>A0AAE0XP23</accession>
<feature type="transmembrane region" description="Helical" evidence="1">
    <location>
        <begin position="73"/>
        <end position="95"/>
    </location>
</feature>
<evidence type="ECO:0000313" key="2">
    <source>
        <dbReference type="EMBL" id="KAK3700870.1"/>
    </source>
</evidence>
<proteinExistence type="predicted"/>